<keyword evidence="4" id="KW-0548">Nucleotidyltransferase</keyword>
<dbReference type="Pfam" id="PF06817">
    <property type="entry name" value="RVT_thumb"/>
    <property type="match status" value="1"/>
</dbReference>
<keyword evidence="6" id="KW-0255">Endonuclease</keyword>
<dbReference type="GO" id="GO:0035613">
    <property type="term" value="F:RNA stem-loop binding"/>
    <property type="evidence" value="ECO:0007669"/>
    <property type="project" value="TreeGrafter"/>
</dbReference>
<dbReference type="PANTHER" id="PTHR41694">
    <property type="entry name" value="ENDOGENOUS RETROVIRUS GROUP K MEMBER POL PROTEIN"/>
    <property type="match status" value="1"/>
</dbReference>
<feature type="non-terminal residue" evidence="10">
    <location>
        <position position="1"/>
    </location>
</feature>
<dbReference type="PROSITE" id="PS50878">
    <property type="entry name" value="RT_POL"/>
    <property type="match status" value="1"/>
</dbReference>
<evidence type="ECO:0000256" key="8">
    <source>
        <dbReference type="ARBA" id="ARBA00022918"/>
    </source>
</evidence>
<evidence type="ECO:0000256" key="2">
    <source>
        <dbReference type="ARBA" id="ARBA00012180"/>
    </source>
</evidence>
<dbReference type="InterPro" id="IPR010661">
    <property type="entry name" value="RVT_thumb"/>
</dbReference>
<evidence type="ECO:0000256" key="3">
    <source>
        <dbReference type="ARBA" id="ARBA00022679"/>
    </source>
</evidence>
<protein>
    <recommendedName>
        <fullName evidence="2">ribonuclease H</fullName>
        <ecNumber evidence="2">3.1.26.4</ecNumber>
    </recommendedName>
</protein>
<accession>A0A093IG54</accession>
<reference evidence="10 11" key="1">
    <citation type="submission" date="2014-04" db="EMBL/GenBank/DDBJ databases">
        <title>Genome evolution of avian class.</title>
        <authorList>
            <person name="Zhang G."/>
            <person name="Li C."/>
        </authorList>
    </citation>
    <scope>NUCLEOTIDE SEQUENCE [LARGE SCALE GENOMIC DNA]</scope>
    <source>
        <strain evidence="10">BGI_N326</strain>
    </source>
</reference>
<feature type="domain" description="Reverse transcriptase" evidence="9">
    <location>
        <begin position="1"/>
        <end position="92"/>
    </location>
</feature>
<name>A0A093IG54_EURHL</name>
<evidence type="ECO:0000259" key="9">
    <source>
        <dbReference type="PROSITE" id="PS50878"/>
    </source>
</evidence>
<dbReference type="GO" id="GO:0003964">
    <property type="term" value="F:RNA-directed DNA polymerase activity"/>
    <property type="evidence" value="ECO:0007669"/>
    <property type="project" value="UniProtKB-KW"/>
</dbReference>
<keyword evidence="7" id="KW-0378">Hydrolase</keyword>
<dbReference type="AlphaFoldDB" id="A0A093IG54"/>
<keyword evidence="11" id="KW-1185">Reference proteome</keyword>
<keyword evidence="3" id="KW-0808">Transferase</keyword>
<keyword evidence="5" id="KW-0540">Nuclease</keyword>
<dbReference type="GO" id="GO:0004523">
    <property type="term" value="F:RNA-DNA hybrid ribonuclease activity"/>
    <property type="evidence" value="ECO:0007669"/>
    <property type="project" value="UniProtKB-EC"/>
</dbReference>
<evidence type="ECO:0000256" key="7">
    <source>
        <dbReference type="ARBA" id="ARBA00022801"/>
    </source>
</evidence>
<dbReference type="SUPFAM" id="SSF56672">
    <property type="entry name" value="DNA/RNA polymerases"/>
    <property type="match status" value="1"/>
</dbReference>
<feature type="non-terminal residue" evidence="10">
    <location>
        <position position="169"/>
    </location>
</feature>
<dbReference type="Proteomes" id="UP000054232">
    <property type="component" value="Unassembled WGS sequence"/>
</dbReference>
<dbReference type="EC" id="3.1.26.4" evidence="2"/>
<comment type="similarity">
    <text evidence="1">Belongs to the beta type-B retroviral polymerase family. HERV class-II K(HML-2) pol subfamily.</text>
</comment>
<keyword evidence="8" id="KW-0695">RNA-directed DNA polymerase</keyword>
<evidence type="ECO:0000313" key="10">
    <source>
        <dbReference type="EMBL" id="KFV97788.1"/>
    </source>
</evidence>
<organism evidence="10 11">
    <name type="scientific">Eurypyga helias</name>
    <name type="common">Sunbittern</name>
    <name type="synonym">Ardea helias</name>
    <dbReference type="NCBI Taxonomy" id="54383"/>
    <lineage>
        <taxon>Eukaryota</taxon>
        <taxon>Metazoa</taxon>
        <taxon>Chordata</taxon>
        <taxon>Craniata</taxon>
        <taxon>Vertebrata</taxon>
        <taxon>Euteleostomi</taxon>
        <taxon>Archelosauria</taxon>
        <taxon>Archosauria</taxon>
        <taxon>Dinosauria</taxon>
        <taxon>Saurischia</taxon>
        <taxon>Theropoda</taxon>
        <taxon>Coelurosauria</taxon>
        <taxon>Aves</taxon>
        <taxon>Neognathae</taxon>
        <taxon>Neoaves</taxon>
        <taxon>Phaethontimorphae</taxon>
        <taxon>Eurypygiformes</taxon>
        <taxon>Eurypygidae</taxon>
        <taxon>Eurypyga</taxon>
    </lineage>
</organism>
<evidence type="ECO:0000313" key="11">
    <source>
        <dbReference type="Proteomes" id="UP000054232"/>
    </source>
</evidence>
<dbReference type="InterPro" id="IPR000477">
    <property type="entry name" value="RT_dom"/>
</dbReference>
<dbReference type="EMBL" id="KK555312">
    <property type="protein sequence ID" value="KFV97788.1"/>
    <property type="molecule type" value="Genomic_DNA"/>
</dbReference>
<dbReference type="PANTHER" id="PTHR41694:SF3">
    <property type="entry name" value="RNA-DIRECTED DNA POLYMERASE-RELATED"/>
    <property type="match status" value="1"/>
</dbReference>
<dbReference type="Gene3D" id="3.30.70.270">
    <property type="match status" value="2"/>
</dbReference>
<evidence type="ECO:0000256" key="5">
    <source>
        <dbReference type="ARBA" id="ARBA00022722"/>
    </source>
</evidence>
<dbReference type="Pfam" id="PF00078">
    <property type="entry name" value="RVT_1"/>
    <property type="match status" value="1"/>
</dbReference>
<gene>
    <name evidence="10" type="ORF">N326_13270</name>
</gene>
<dbReference type="InterPro" id="IPR043128">
    <property type="entry name" value="Rev_trsase/Diguanyl_cyclase"/>
</dbReference>
<proteinExistence type="inferred from homology"/>
<evidence type="ECO:0000256" key="6">
    <source>
        <dbReference type="ARBA" id="ARBA00022759"/>
    </source>
</evidence>
<dbReference type="InterPro" id="IPR043502">
    <property type="entry name" value="DNA/RNA_pol_sf"/>
</dbReference>
<evidence type="ECO:0000256" key="1">
    <source>
        <dbReference type="ARBA" id="ARBA00010879"/>
    </source>
</evidence>
<sequence>HKRYHWVVLPQGMQNSPTMCQIYVAWALEPLRKQFLHLLIYHYMDDILIAGKQLEARSLLSQVEKILTHRGLKIAPEKVQNTSPWKYLGWLIDAATVRPVKLTITKNISTVHDVQKLVGDIQWVHTICGITNDDLQPLVNLLGTSSHADDTLKLGPSQQQSLEILARKI</sequence>
<evidence type="ECO:0000256" key="4">
    <source>
        <dbReference type="ARBA" id="ARBA00022695"/>
    </source>
</evidence>